<organism evidence="2 3">
    <name type="scientific">Amycolatopsis lurida NRRL 2430</name>
    <dbReference type="NCBI Taxonomy" id="1460371"/>
    <lineage>
        <taxon>Bacteria</taxon>
        <taxon>Bacillati</taxon>
        <taxon>Actinomycetota</taxon>
        <taxon>Actinomycetes</taxon>
        <taxon>Pseudonocardiales</taxon>
        <taxon>Pseudonocardiaceae</taxon>
        <taxon>Amycolatopsis</taxon>
    </lineage>
</organism>
<feature type="compositionally biased region" description="Polar residues" evidence="1">
    <location>
        <begin position="1"/>
        <end position="15"/>
    </location>
</feature>
<evidence type="ECO:0000313" key="2">
    <source>
        <dbReference type="EMBL" id="KFU78463.1"/>
    </source>
</evidence>
<gene>
    <name evidence="2" type="ORF">BB31_25150</name>
</gene>
<evidence type="ECO:0000256" key="1">
    <source>
        <dbReference type="SAM" id="MobiDB-lite"/>
    </source>
</evidence>
<sequence>MGTNSKTAHASYSITPSAPAAEPGPVEAAPPKEEPAALPDEEVSVDAQAAGEMDSAKEPGAQPLTPIPDTPDVGKPFGEPILVGGTDLHASSATLVSYASAEGPRTVLHALVSEEAEEKLLDAIHVTKESAPVQVEQVVHGRLPVDEQHELADKIIAAAKSVNHHLKAGDLSVGSLPSTTEQKISDGKAAMSAAADDVGDSPGPADSAMLAHYAAKLTDVEAAAAAAKNVGHVNPYLHQGVATVTVTMPVLASDTGDHRVAGLLRDATRIKPTLDSETGQASWNGKARWEKVEGKEYMINLGDGFQAVYRPYSVNSPKTTEFSLRGRLEIIAPAGEGHGPDVVKRLGQLNLANRPMTHAEGEYGYLAANVKAQNLGGKTEVQAAIATGDQLEEMTRQELFHERAHLAVGLDDAQLARFAKDIQLDAHTQALPAKVKVLREAVAKVTGHQTGDALAATAGYDPAPRRSGGWLTWNRFDVGNSMAKLTAAFEGKALVHATSSTGLKAMLANGVLASTERRTLMGVSRGVGMSEDQDKLTGGASSVFLRVLGKPPSHDGPKLVWDQPERLMHRADYYGANADTYGAVNPSKTGQYASSTRDPFKIAHFTSPANEVMFGDGIDLLGGEGPSRILCDSKTQRDEIHAMFTAKGITHIAGKPIDDVLKA</sequence>
<feature type="region of interest" description="Disordered" evidence="1">
    <location>
        <begin position="1"/>
        <end position="68"/>
    </location>
</feature>
<comment type="caution">
    <text evidence="2">The sequence shown here is derived from an EMBL/GenBank/DDBJ whole genome shotgun (WGS) entry which is preliminary data.</text>
</comment>
<dbReference type="RefSeq" id="WP_034315648.1">
    <property type="nucleotide sequence ID" value="NZ_JFBM01000024.1"/>
</dbReference>
<dbReference type="Proteomes" id="UP000256220">
    <property type="component" value="Unassembled WGS sequence"/>
</dbReference>
<accession>A0A2P2FP07</accession>
<dbReference type="AlphaFoldDB" id="A0A2P2FP07"/>
<dbReference type="EMBL" id="JFBM01000024">
    <property type="protein sequence ID" value="KFU78463.1"/>
    <property type="molecule type" value="Genomic_DNA"/>
</dbReference>
<proteinExistence type="predicted"/>
<protein>
    <submittedName>
        <fullName evidence="2">Uncharacterized protein</fullName>
    </submittedName>
</protein>
<name>A0A2P2FP07_AMYLU</name>
<reference evidence="2 3" key="1">
    <citation type="journal article" date="2014" name="Genome Announc.">
        <title>Draft Genome Sequence of Amycolatopsis lurida NRRL 2430, Producer of the Glycopeptide Family Antibiotic Ristocetin.</title>
        <authorList>
            <person name="Kwun M.J."/>
            <person name="Hong H.J."/>
        </authorList>
    </citation>
    <scope>NUCLEOTIDE SEQUENCE [LARGE SCALE GENOMIC DNA]</scope>
    <source>
        <strain evidence="2 3">NRRL 2430</strain>
    </source>
</reference>
<keyword evidence="3" id="KW-1185">Reference proteome</keyword>
<evidence type="ECO:0000313" key="3">
    <source>
        <dbReference type="Proteomes" id="UP000256220"/>
    </source>
</evidence>
<feature type="compositionally biased region" description="Low complexity" evidence="1">
    <location>
        <begin position="16"/>
        <end position="29"/>
    </location>
</feature>